<evidence type="ECO:0008006" key="3">
    <source>
        <dbReference type="Google" id="ProtNLM"/>
    </source>
</evidence>
<accession>A0A382F6H5</accession>
<dbReference type="PANTHER" id="PTHR42760">
    <property type="entry name" value="SHORT-CHAIN DEHYDROGENASES/REDUCTASES FAMILY MEMBER"/>
    <property type="match status" value="1"/>
</dbReference>
<protein>
    <recommendedName>
        <fullName evidence="3">3-oxoacyl-ACP reductase</fullName>
    </recommendedName>
</protein>
<dbReference type="SUPFAM" id="SSF51735">
    <property type="entry name" value="NAD(P)-binding Rossmann-fold domains"/>
    <property type="match status" value="1"/>
</dbReference>
<dbReference type="PRINTS" id="PR00081">
    <property type="entry name" value="GDHRDH"/>
</dbReference>
<dbReference type="Pfam" id="PF00106">
    <property type="entry name" value="adh_short"/>
    <property type="match status" value="1"/>
</dbReference>
<dbReference type="EMBL" id="UINC01048250">
    <property type="protein sequence ID" value="SVB58560.1"/>
    <property type="molecule type" value="Genomic_DNA"/>
</dbReference>
<sequence>MKDFNSKTAVVTGAASGIGLSIAKKLAEEGMQVVLSDIDKVSLEESVKKLKQNKYNVTGITANVLDKNSVELLFESSVERYGNIHILCNNAGITSDPGGKAIWEIEKQDWDWIMGVNFYGVLYGLQAFVPHMIEHGENGHIVNTASLVGLIPISRDPYGISKKSTIALTEYLSLDLIQRNANIGASVLCPGFTNTNLAKSENNRPKDLKLNNTIHNGDTEWDELDTFLKQGKDPKEIAETVYEGIKENIFYIFTHPAWDNNIRIYLEGILSRGESPYSLMNQLDDFLTPREDGEQY</sequence>
<dbReference type="InterPro" id="IPR036291">
    <property type="entry name" value="NAD(P)-bd_dom_sf"/>
</dbReference>
<name>A0A382F6H5_9ZZZZ</name>
<evidence type="ECO:0000256" key="1">
    <source>
        <dbReference type="ARBA" id="ARBA00006484"/>
    </source>
</evidence>
<dbReference type="AlphaFoldDB" id="A0A382F6H5"/>
<organism evidence="2">
    <name type="scientific">marine metagenome</name>
    <dbReference type="NCBI Taxonomy" id="408172"/>
    <lineage>
        <taxon>unclassified sequences</taxon>
        <taxon>metagenomes</taxon>
        <taxon>ecological metagenomes</taxon>
    </lineage>
</organism>
<evidence type="ECO:0000313" key="2">
    <source>
        <dbReference type="EMBL" id="SVB58560.1"/>
    </source>
</evidence>
<reference evidence="2" key="1">
    <citation type="submission" date="2018-05" db="EMBL/GenBank/DDBJ databases">
        <authorList>
            <person name="Lanie J.A."/>
            <person name="Ng W.-L."/>
            <person name="Kazmierczak K.M."/>
            <person name="Andrzejewski T.M."/>
            <person name="Davidsen T.M."/>
            <person name="Wayne K.J."/>
            <person name="Tettelin H."/>
            <person name="Glass J.I."/>
            <person name="Rusch D."/>
            <person name="Podicherti R."/>
            <person name="Tsui H.-C.T."/>
            <person name="Winkler M.E."/>
        </authorList>
    </citation>
    <scope>NUCLEOTIDE SEQUENCE</scope>
</reference>
<comment type="similarity">
    <text evidence="1">Belongs to the short-chain dehydrogenases/reductases (SDR) family.</text>
</comment>
<dbReference type="GO" id="GO:0016616">
    <property type="term" value="F:oxidoreductase activity, acting on the CH-OH group of donors, NAD or NADP as acceptor"/>
    <property type="evidence" value="ECO:0007669"/>
    <property type="project" value="TreeGrafter"/>
</dbReference>
<gene>
    <name evidence="2" type="ORF">METZ01_LOCUS211414</name>
</gene>
<proteinExistence type="inferred from homology"/>
<dbReference type="PRINTS" id="PR00080">
    <property type="entry name" value="SDRFAMILY"/>
</dbReference>
<dbReference type="Gene3D" id="3.40.50.720">
    <property type="entry name" value="NAD(P)-binding Rossmann-like Domain"/>
    <property type="match status" value="1"/>
</dbReference>
<dbReference type="CDD" id="cd05233">
    <property type="entry name" value="SDR_c"/>
    <property type="match status" value="1"/>
</dbReference>
<dbReference type="InterPro" id="IPR002347">
    <property type="entry name" value="SDR_fam"/>
</dbReference>